<keyword evidence="1" id="KW-0472">Membrane</keyword>
<comment type="caution">
    <text evidence="2">The sequence shown here is derived from an EMBL/GenBank/DDBJ whole genome shotgun (WGS) entry which is preliminary data.</text>
</comment>
<keyword evidence="1" id="KW-0812">Transmembrane</keyword>
<keyword evidence="1" id="KW-1133">Transmembrane helix</keyword>
<dbReference type="AlphaFoldDB" id="A0A2T2WTD5"/>
<sequence>MTSFSRIFAVLFFIGFYIAGCEILFVLVPYLWSRRQRMRSAPSHRGLRQAIARALDLDISHSVRIEDPIVRVQERYAQGHITLKELEDHLEQILPTQFQ</sequence>
<dbReference type="EMBL" id="PXYT01000053">
    <property type="protein sequence ID" value="PSR25511.1"/>
    <property type="molecule type" value="Genomic_DNA"/>
</dbReference>
<evidence type="ECO:0000313" key="3">
    <source>
        <dbReference type="Proteomes" id="UP000242699"/>
    </source>
</evidence>
<evidence type="ECO:0000313" key="2">
    <source>
        <dbReference type="EMBL" id="PSR25511.1"/>
    </source>
</evidence>
<evidence type="ECO:0000256" key="1">
    <source>
        <dbReference type="SAM" id="Phobius"/>
    </source>
</evidence>
<gene>
    <name evidence="2" type="ORF">C7B43_16500</name>
</gene>
<reference evidence="2 3" key="1">
    <citation type="journal article" date="2014" name="BMC Genomics">
        <title>Comparison of environmental and isolate Sulfobacillus genomes reveals diverse carbon, sulfur, nitrogen, and hydrogen metabolisms.</title>
        <authorList>
            <person name="Justice N.B."/>
            <person name="Norman A."/>
            <person name="Brown C.T."/>
            <person name="Singh A."/>
            <person name="Thomas B.C."/>
            <person name="Banfield J.F."/>
        </authorList>
    </citation>
    <scope>NUCLEOTIDE SEQUENCE [LARGE SCALE GENOMIC DNA]</scope>
    <source>
        <strain evidence="2">AMDSBA1</strain>
    </source>
</reference>
<accession>A0A2T2WTD5</accession>
<feature type="transmembrane region" description="Helical" evidence="1">
    <location>
        <begin position="6"/>
        <end position="32"/>
    </location>
</feature>
<dbReference type="Proteomes" id="UP000242699">
    <property type="component" value="Unassembled WGS sequence"/>
</dbReference>
<protein>
    <submittedName>
        <fullName evidence="2">Uncharacterized protein</fullName>
    </submittedName>
</protein>
<proteinExistence type="predicted"/>
<name>A0A2T2WTD5_9FIRM</name>
<organism evidence="2 3">
    <name type="scientific">Sulfobacillus benefaciens</name>
    <dbReference type="NCBI Taxonomy" id="453960"/>
    <lineage>
        <taxon>Bacteria</taxon>
        <taxon>Bacillati</taxon>
        <taxon>Bacillota</taxon>
        <taxon>Clostridia</taxon>
        <taxon>Eubacteriales</taxon>
        <taxon>Clostridiales Family XVII. Incertae Sedis</taxon>
        <taxon>Sulfobacillus</taxon>
    </lineage>
</organism>